<keyword evidence="3" id="KW-1185">Reference proteome</keyword>
<organism evidence="2 3">
    <name type="scientific">Chionoecetes opilio</name>
    <name type="common">Atlantic snow crab</name>
    <name type="synonym">Cancer opilio</name>
    <dbReference type="NCBI Taxonomy" id="41210"/>
    <lineage>
        <taxon>Eukaryota</taxon>
        <taxon>Metazoa</taxon>
        <taxon>Ecdysozoa</taxon>
        <taxon>Arthropoda</taxon>
        <taxon>Crustacea</taxon>
        <taxon>Multicrustacea</taxon>
        <taxon>Malacostraca</taxon>
        <taxon>Eumalacostraca</taxon>
        <taxon>Eucarida</taxon>
        <taxon>Decapoda</taxon>
        <taxon>Pleocyemata</taxon>
        <taxon>Brachyura</taxon>
        <taxon>Eubrachyura</taxon>
        <taxon>Majoidea</taxon>
        <taxon>Majidae</taxon>
        <taxon>Chionoecetes</taxon>
    </lineage>
</organism>
<dbReference type="EMBL" id="JACEEZ010011473">
    <property type="protein sequence ID" value="KAG0721248.1"/>
    <property type="molecule type" value="Genomic_DNA"/>
</dbReference>
<name>A0A8J5CGR7_CHIOP</name>
<sequence>MVLVANAVTSPTVCGIWRPGEADQVMRPSTACSRLEKYLLKSLSQAVSKTCEGGNARNPAAPHSRSLTGH</sequence>
<gene>
    <name evidence="2" type="ORF">GWK47_046842</name>
</gene>
<feature type="region of interest" description="Disordered" evidence="1">
    <location>
        <begin position="50"/>
        <end position="70"/>
    </location>
</feature>
<dbReference type="AlphaFoldDB" id="A0A8J5CGR7"/>
<protein>
    <submittedName>
        <fullName evidence="2">Uncharacterized protein</fullName>
    </submittedName>
</protein>
<dbReference type="Proteomes" id="UP000770661">
    <property type="component" value="Unassembled WGS sequence"/>
</dbReference>
<proteinExistence type="predicted"/>
<evidence type="ECO:0000256" key="1">
    <source>
        <dbReference type="SAM" id="MobiDB-lite"/>
    </source>
</evidence>
<comment type="caution">
    <text evidence="2">The sequence shown here is derived from an EMBL/GenBank/DDBJ whole genome shotgun (WGS) entry which is preliminary data.</text>
</comment>
<accession>A0A8J5CGR7</accession>
<evidence type="ECO:0000313" key="2">
    <source>
        <dbReference type="EMBL" id="KAG0721248.1"/>
    </source>
</evidence>
<reference evidence="2" key="1">
    <citation type="submission" date="2020-07" db="EMBL/GenBank/DDBJ databases">
        <title>The High-quality genome of the commercially important snow crab, Chionoecetes opilio.</title>
        <authorList>
            <person name="Jeong J.-H."/>
            <person name="Ryu S."/>
        </authorList>
    </citation>
    <scope>NUCLEOTIDE SEQUENCE</scope>
    <source>
        <strain evidence="2">MADBK_172401_WGS</strain>
        <tissue evidence="2">Digestive gland</tissue>
    </source>
</reference>
<evidence type="ECO:0000313" key="3">
    <source>
        <dbReference type="Proteomes" id="UP000770661"/>
    </source>
</evidence>